<dbReference type="InterPro" id="IPR031811">
    <property type="entry name" value="ALGX/ALGJ_SGNH-like"/>
</dbReference>
<evidence type="ECO:0000256" key="4">
    <source>
        <dbReference type="ARBA" id="ARBA00022729"/>
    </source>
</evidence>
<feature type="domain" description="AlgX/AlgJ SGNH hydrolase-like" evidence="9">
    <location>
        <begin position="157"/>
        <end position="288"/>
    </location>
</feature>
<proteinExistence type="predicted"/>
<keyword evidence="11" id="KW-1185">Reference proteome</keyword>
<dbReference type="GO" id="GO:0042597">
    <property type="term" value="C:periplasmic space"/>
    <property type="evidence" value="ECO:0007669"/>
    <property type="project" value="UniProtKB-SubCell"/>
</dbReference>
<evidence type="ECO:0000256" key="5">
    <source>
        <dbReference type="ARBA" id="ARBA00022764"/>
    </source>
</evidence>
<dbReference type="GO" id="GO:0016740">
    <property type="term" value="F:transferase activity"/>
    <property type="evidence" value="ECO:0007669"/>
    <property type="project" value="UniProtKB-KW"/>
</dbReference>
<accession>A0A1G6PEK0</accession>
<protein>
    <submittedName>
        <fullName evidence="10">SGNH hydrolase-like domain-containing protein, acetyltransferase AlgX</fullName>
    </submittedName>
</protein>
<evidence type="ECO:0000256" key="7">
    <source>
        <dbReference type="SAM" id="MobiDB-lite"/>
    </source>
</evidence>
<sequence length="444" mass="48861">MSSTEHAEGRAEARTLPPVHESWLPREHSLYRPRHGTQRLALASMIVFFFAPLVALPVFGSPQTTENRRLADFPSPLDGWQFLPNLSAWANDHLSFKADAIAVSDWVSREIFGERPRLGRDTQQPVGPVAPPPTSQPPAPQRQERDTEVVANGYQSVIEGRDDWLYLGYDVQGKCEPSQPLADVVANIARLRDAVEQSGRRFVLVIAPDKTTIEPFYLPKQYAGKDCAAKASDKFWRAMSAERGVVDLRGLLRQESERVNHPLYFEQDTHWTFEGGLLMTRALTNVLNPGAAGSWKVLPGRDWQGPADLPNLIGATGQNRAPMLGLAPDGGDGDRTNWISGDFRTTLTFQRTAGPGMIPAKTAMLADSYTRFATGYLSAVFADITITHVEQLTKDTQAVADRLIPADTVVIEVVERHLAAGVSPVTNPGFVDRMAATVAAHPRR</sequence>
<keyword evidence="4" id="KW-0732">Signal</keyword>
<dbReference type="OrthoDB" id="3264206at2"/>
<evidence type="ECO:0000256" key="2">
    <source>
        <dbReference type="ARBA" id="ARBA00005182"/>
    </source>
</evidence>
<evidence type="ECO:0000256" key="8">
    <source>
        <dbReference type="SAM" id="Phobius"/>
    </source>
</evidence>
<dbReference type="RefSeq" id="WP_139190610.1">
    <property type="nucleotide sequence ID" value="NZ_FMZZ01000004.1"/>
</dbReference>
<feature type="transmembrane region" description="Helical" evidence="8">
    <location>
        <begin position="40"/>
        <end position="60"/>
    </location>
</feature>
<keyword evidence="3 10" id="KW-0808">Transferase</keyword>
<dbReference type="EMBL" id="FMZZ01000004">
    <property type="protein sequence ID" value="SDC77984.1"/>
    <property type="molecule type" value="Genomic_DNA"/>
</dbReference>
<evidence type="ECO:0000256" key="1">
    <source>
        <dbReference type="ARBA" id="ARBA00004418"/>
    </source>
</evidence>
<keyword evidence="6" id="KW-0016">Alginate biosynthesis</keyword>
<keyword evidence="8" id="KW-0472">Membrane</keyword>
<comment type="subcellular location">
    <subcellularLocation>
        <location evidence="1">Periplasm</location>
    </subcellularLocation>
</comment>
<dbReference type="GO" id="GO:0042121">
    <property type="term" value="P:alginic acid biosynthetic process"/>
    <property type="evidence" value="ECO:0007669"/>
    <property type="project" value="UniProtKB-UniPathway"/>
</dbReference>
<dbReference type="Pfam" id="PF16822">
    <property type="entry name" value="ALGX"/>
    <property type="match status" value="1"/>
</dbReference>
<evidence type="ECO:0000256" key="6">
    <source>
        <dbReference type="ARBA" id="ARBA00022841"/>
    </source>
</evidence>
<feature type="region of interest" description="Disordered" evidence="7">
    <location>
        <begin position="117"/>
        <end position="146"/>
    </location>
</feature>
<name>A0A1G6PEK0_9PSEU</name>
<evidence type="ECO:0000256" key="3">
    <source>
        <dbReference type="ARBA" id="ARBA00022679"/>
    </source>
</evidence>
<keyword evidence="8" id="KW-1133">Transmembrane helix</keyword>
<dbReference type="AlphaFoldDB" id="A0A1G6PEK0"/>
<dbReference type="Proteomes" id="UP000199501">
    <property type="component" value="Unassembled WGS sequence"/>
</dbReference>
<evidence type="ECO:0000313" key="11">
    <source>
        <dbReference type="Proteomes" id="UP000199501"/>
    </source>
</evidence>
<feature type="compositionally biased region" description="Pro residues" evidence="7">
    <location>
        <begin position="128"/>
        <end position="140"/>
    </location>
</feature>
<reference evidence="11" key="1">
    <citation type="submission" date="2016-10" db="EMBL/GenBank/DDBJ databases">
        <authorList>
            <person name="Varghese N."/>
            <person name="Submissions S."/>
        </authorList>
    </citation>
    <scope>NUCLEOTIDE SEQUENCE [LARGE SCALE GENOMIC DNA]</scope>
    <source>
        <strain evidence="11">IBRC-M 10403</strain>
    </source>
</reference>
<dbReference type="STRING" id="1271860.SAMN05216174_104236"/>
<keyword evidence="8" id="KW-0812">Transmembrane</keyword>
<dbReference type="GO" id="GO:0016787">
    <property type="term" value="F:hydrolase activity"/>
    <property type="evidence" value="ECO:0007669"/>
    <property type="project" value="UniProtKB-KW"/>
</dbReference>
<organism evidence="10 11">
    <name type="scientific">Actinokineospora iranica</name>
    <dbReference type="NCBI Taxonomy" id="1271860"/>
    <lineage>
        <taxon>Bacteria</taxon>
        <taxon>Bacillati</taxon>
        <taxon>Actinomycetota</taxon>
        <taxon>Actinomycetes</taxon>
        <taxon>Pseudonocardiales</taxon>
        <taxon>Pseudonocardiaceae</taxon>
        <taxon>Actinokineospora</taxon>
    </lineage>
</organism>
<keyword evidence="10" id="KW-0378">Hydrolase</keyword>
<gene>
    <name evidence="10" type="ORF">SAMN05216174_104236</name>
</gene>
<keyword evidence="5" id="KW-0574">Periplasm</keyword>
<evidence type="ECO:0000259" key="9">
    <source>
        <dbReference type="Pfam" id="PF16822"/>
    </source>
</evidence>
<evidence type="ECO:0000313" key="10">
    <source>
        <dbReference type="EMBL" id="SDC77984.1"/>
    </source>
</evidence>
<dbReference type="UniPathway" id="UPA00286"/>
<comment type="pathway">
    <text evidence="2">Glycan biosynthesis; alginate biosynthesis.</text>
</comment>